<dbReference type="PROSITE" id="PS50181">
    <property type="entry name" value="FBOX"/>
    <property type="match status" value="1"/>
</dbReference>
<dbReference type="InterPro" id="IPR036047">
    <property type="entry name" value="F-box-like_dom_sf"/>
</dbReference>
<sequence>IFRHLSLPEILHNVTLVCHNWRDITSRSGFIPWRKLYFQFKIYHESGMKRVEYLLIEHQEILSSSIHAQIIVQDSSLMFDNEFQMDIPWSSETFLPWILEFVSLEFHSASFIEIQHVRNYNFIKEKLADRFELLDVASHNAVIAIVLALIAPDVWSIHSIIQLSLSFSELYYCLATWLLVVQRFKKIPPRYGYNLFHALYFSENDAPDYSTSKEHSPKKTQNRSTYLIGIGDYKQ</sequence>
<dbReference type="AlphaFoldDB" id="A0A0K2V336"/>
<keyword evidence="2" id="KW-0067">ATP-binding</keyword>
<dbReference type="GO" id="GO:0004386">
    <property type="term" value="F:helicase activity"/>
    <property type="evidence" value="ECO:0007669"/>
    <property type="project" value="UniProtKB-KW"/>
</dbReference>
<gene>
    <name evidence="2" type="primary">FBXO18</name>
</gene>
<evidence type="ECO:0000313" key="2">
    <source>
        <dbReference type="EMBL" id="CDW44356.1"/>
    </source>
</evidence>
<organism evidence="2">
    <name type="scientific">Lepeophtheirus salmonis</name>
    <name type="common">Salmon louse</name>
    <name type="synonym">Caligus salmonis</name>
    <dbReference type="NCBI Taxonomy" id="72036"/>
    <lineage>
        <taxon>Eukaryota</taxon>
        <taxon>Metazoa</taxon>
        <taxon>Ecdysozoa</taxon>
        <taxon>Arthropoda</taxon>
        <taxon>Crustacea</taxon>
        <taxon>Multicrustacea</taxon>
        <taxon>Hexanauplia</taxon>
        <taxon>Copepoda</taxon>
        <taxon>Siphonostomatoida</taxon>
        <taxon>Caligidae</taxon>
        <taxon>Lepeophtheirus</taxon>
    </lineage>
</organism>
<proteinExistence type="predicted"/>
<dbReference type="EMBL" id="HACA01026995">
    <property type="protein sequence ID" value="CDW44356.1"/>
    <property type="molecule type" value="Transcribed_RNA"/>
</dbReference>
<evidence type="ECO:0000259" key="1">
    <source>
        <dbReference type="PROSITE" id="PS50181"/>
    </source>
</evidence>
<accession>A0A0K2V336</accession>
<protein>
    <submittedName>
        <fullName evidence="2">Fbox protein, helicase, 18 [Mustela putorius furo]</fullName>
    </submittedName>
</protein>
<dbReference type="SUPFAM" id="SSF81383">
    <property type="entry name" value="F-box domain"/>
    <property type="match status" value="1"/>
</dbReference>
<dbReference type="InterPro" id="IPR001810">
    <property type="entry name" value="F-box_dom"/>
</dbReference>
<keyword evidence="2" id="KW-0378">Hydrolase</keyword>
<feature type="non-terminal residue" evidence="2">
    <location>
        <position position="1"/>
    </location>
</feature>
<keyword evidence="2" id="KW-0547">Nucleotide-binding</keyword>
<feature type="domain" description="F-box" evidence="1">
    <location>
        <begin position="1"/>
        <end position="36"/>
    </location>
</feature>
<name>A0A0K2V336_LEPSM</name>
<keyword evidence="2" id="KW-0347">Helicase</keyword>
<reference evidence="2" key="1">
    <citation type="submission" date="2014-05" db="EMBL/GenBank/DDBJ databases">
        <authorList>
            <person name="Chronopoulou M."/>
        </authorList>
    </citation>
    <scope>NUCLEOTIDE SEQUENCE</scope>
    <source>
        <tissue evidence="2">Whole organism</tissue>
    </source>
</reference>